<dbReference type="AlphaFoldDB" id="A0AA90W6P2"/>
<evidence type="ECO:0000256" key="1">
    <source>
        <dbReference type="ARBA" id="ARBA00023172"/>
    </source>
</evidence>
<dbReference type="Gene3D" id="1.10.443.10">
    <property type="entry name" value="Intergrase catalytic core"/>
    <property type="match status" value="1"/>
</dbReference>
<dbReference type="InterPro" id="IPR013762">
    <property type="entry name" value="Integrase-like_cat_sf"/>
</dbReference>
<evidence type="ECO:0000313" key="2">
    <source>
        <dbReference type="EMBL" id="MQW93427.1"/>
    </source>
</evidence>
<keyword evidence="1" id="KW-0233">DNA recombination</keyword>
<dbReference type="EMBL" id="WITK01000038">
    <property type="protein sequence ID" value="MQW93427.1"/>
    <property type="molecule type" value="Genomic_DNA"/>
</dbReference>
<comment type="caution">
    <text evidence="2">The sequence shown here is derived from an EMBL/GenBank/DDBJ whole genome shotgun (WGS) entry which is preliminary data.</text>
</comment>
<sequence>MAKVQSLEDFLKAKLTTEAKESEKSDEEEKINNDQLRVKFAILYLQLQHTVKFTEFSELSVDDLLQIEQLKANAAEIYTSIVSARKLGKDYLFAAFTYFSAYVPEQLDEADYFLLRVSYFFYTQYQAIYSLEASDAKQKEICDLLRYIFKPLVKLGLQQQQQQQEERREESDSRLLLQCCLDFILQEEKLSGEIYEKWTGFIQNLSLKEKKFSSYLHALTIIFKRLSDGIIVYRKVRRKIRRKRILQKIKAKKWKPRKLKHLPDWPFQQEDVKKDYPSKDKINLTDLPADITFDPSIVIDEEGEIDAIEQGWQIQTTDPGAGRFFRYVNEYATYMLRHRQRRLQPLVTNPYYMSQDVIQHLFYILNGELNSQDPDSSAMAAACLLSLSSGLSPVELLNYEELIKNGVLLKTGSTMRPEYQVKLYLAITQQKNESLMPHQLNHTVSHELYLSSSWFEYLHLHCGTAPVTVQEVNQYLKKCIAGQQLGSITVEKLQAQLYFHVFHHTFNEYIAHVLSGKDSSHDLPGSFYGGIAKKQLNEKYQIYLNTLCRPDTQAEIKIVEQQFESSSEADTTRLGSQLALNPDFVSDFFQQLHKVCHEKIQLHQHLIERINAYSLWMWHISLLCLTRRPQEHLLGECSAYDLDLRLLYVNDKKNSQSRKDGRFIPLAKFFTQAFKHYLDFLNSVVTHYADLLKFVFKKDITLEDLFGKVIIYPGSLPVTAQAWDSPKIRIKPLSRAWVNEALSCYVSAPIYNNWLRHFAMNMLMDQGVAFNVIQALYGHDQRDQELFYRYSSASLYRYIRHVSQGIDEMIKTLQVEHLFSQMPEKDKAHGKA</sequence>
<protein>
    <submittedName>
        <fullName evidence="2">Uncharacterized protein</fullName>
    </submittedName>
</protein>
<dbReference type="GO" id="GO:0006310">
    <property type="term" value="P:DNA recombination"/>
    <property type="evidence" value="ECO:0007669"/>
    <property type="project" value="UniProtKB-KW"/>
</dbReference>
<accession>A0AA90W6P2</accession>
<dbReference type="RefSeq" id="WP_171501083.1">
    <property type="nucleotide sequence ID" value="NZ_WITK01000038.1"/>
</dbReference>
<dbReference type="InterPro" id="IPR011010">
    <property type="entry name" value="DNA_brk_join_enz"/>
</dbReference>
<evidence type="ECO:0000313" key="3">
    <source>
        <dbReference type="Proteomes" id="UP000480556"/>
    </source>
</evidence>
<dbReference type="GO" id="GO:0015074">
    <property type="term" value="P:DNA integration"/>
    <property type="evidence" value="ECO:0007669"/>
    <property type="project" value="InterPro"/>
</dbReference>
<organism evidence="2 3">
    <name type="scientific">Acinetobacter wanghuae</name>
    <dbReference type="NCBI Taxonomy" id="2662362"/>
    <lineage>
        <taxon>Bacteria</taxon>
        <taxon>Pseudomonadati</taxon>
        <taxon>Pseudomonadota</taxon>
        <taxon>Gammaproteobacteria</taxon>
        <taxon>Moraxellales</taxon>
        <taxon>Moraxellaceae</taxon>
        <taxon>Acinetobacter</taxon>
    </lineage>
</organism>
<reference evidence="2 3" key="1">
    <citation type="submission" date="2019-10" db="EMBL/GenBank/DDBJ databases">
        <authorList>
            <person name="Dong K."/>
        </authorList>
    </citation>
    <scope>NUCLEOTIDE SEQUENCE [LARGE SCALE GENOMIC DNA]</scope>
    <source>
        <strain evidence="3">dk771</strain>
    </source>
</reference>
<dbReference type="Proteomes" id="UP000480556">
    <property type="component" value="Unassembled WGS sequence"/>
</dbReference>
<name>A0AA90W6P2_9GAMM</name>
<dbReference type="GO" id="GO:0003677">
    <property type="term" value="F:DNA binding"/>
    <property type="evidence" value="ECO:0007669"/>
    <property type="project" value="InterPro"/>
</dbReference>
<proteinExistence type="predicted"/>
<dbReference type="SUPFAM" id="SSF56349">
    <property type="entry name" value="DNA breaking-rejoining enzymes"/>
    <property type="match status" value="1"/>
</dbReference>
<gene>
    <name evidence="2" type="ORF">GHJ48_13695</name>
</gene>